<dbReference type="GO" id="GO:0035550">
    <property type="term" value="C:urease complex"/>
    <property type="evidence" value="ECO:0007669"/>
    <property type="project" value="InterPro"/>
</dbReference>
<gene>
    <name evidence="4" type="primary">ureB</name>
    <name evidence="6" type="ORF">BIV57_12625</name>
</gene>
<comment type="caution">
    <text evidence="6">The sequence shown here is derived from an EMBL/GenBank/DDBJ whole genome shotgun (WGS) entry which is preliminary data.</text>
</comment>
<dbReference type="GO" id="GO:0009039">
    <property type="term" value="F:urease activity"/>
    <property type="evidence" value="ECO:0007669"/>
    <property type="project" value="UniProtKB-UniRule"/>
</dbReference>
<dbReference type="EC" id="3.5.1.5" evidence="4"/>
<dbReference type="InterPro" id="IPR002019">
    <property type="entry name" value="Urease_beta-like"/>
</dbReference>
<sequence>MNLAPRERDKLQIYAVAELARRRRARGTRLNVAEAAALISEAILEAARDGATVAACMTLGRTVVAGDEVMDGVRERLSILQVEAAFVDGTKLVTVHDPVPGPADGTDADGTDADGSDADGAPTSGHGPAGYLLEDGEIELNAGRRTLPMTVGNTGDRAVQVGSHYHFAEANSALRFDREAARGMRLDVPSGTAVRFEPGDTREVVLVEFGGERRLTGFSGRGQQDEHADGEGER</sequence>
<dbReference type="UniPathway" id="UPA00258">
    <property type="reaction ID" value="UER00370"/>
</dbReference>
<dbReference type="STRING" id="1428644.BIV57_12625"/>
<dbReference type="NCBIfam" id="TIGR00193">
    <property type="entry name" value="urease_gam"/>
    <property type="match status" value="1"/>
</dbReference>
<feature type="compositionally biased region" description="Basic and acidic residues" evidence="5">
    <location>
        <begin position="223"/>
        <end position="234"/>
    </location>
</feature>
<organism evidence="6 7">
    <name type="scientific">Mangrovactinospora gilvigrisea</name>
    <dbReference type="NCBI Taxonomy" id="1428644"/>
    <lineage>
        <taxon>Bacteria</taxon>
        <taxon>Bacillati</taxon>
        <taxon>Actinomycetota</taxon>
        <taxon>Actinomycetes</taxon>
        <taxon>Kitasatosporales</taxon>
        <taxon>Streptomycetaceae</taxon>
        <taxon>Mangrovactinospora</taxon>
    </lineage>
</organism>
<proteinExistence type="inferred from homology"/>
<dbReference type="NCBIfam" id="NF009671">
    <property type="entry name" value="PRK13192.1"/>
    <property type="match status" value="1"/>
</dbReference>
<dbReference type="PANTHER" id="PTHR33569">
    <property type="entry name" value="UREASE"/>
    <property type="match status" value="1"/>
</dbReference>
<keyword evidence="2 4" id="KW-0378">Hydrolase</keyword>
<dbReference type="AlphaFoldDB" id="A0A1J7BEV0"/>
<evidence type="ECO:0000256" key="4">
    <source>
        <dbReference type="HAMAP-Rule" id="MF_01954"/>
    </source>
</evidence>
<accession>A0A1J7BEV0</accession>
<dbReference type="Proteomes" id="UP000243342">
    <property type="component" value="Unassembled WGS sequence"/>
</dbReference>
<dbReference type="InterPro" id="IPR050069">
    <property type="entry name" value="Urease_subunit"/>
</dbReference>
<reference evidence="6 7" key="1">
    <citation type="submission" date="2016-10" db="EMBL/GenBank/DDBJ databases">
        <title>Genome sequence of Streptomyces gilvigriseus MUSC 26.</title>
        <authorList>
            <person name="Lee L.-H."/>
            <person name="Ser H.-L."/>
        </authorList>
    </citation>
    <scope>NUCLEOTIDE SEQUENCE [LARGE SCALE GENOMIC DNA]</scope>
    <source>
        <strain evidence="6 7">MUSC 26</strain>
    </source>
</reference>
<dbReference type="OrthoDB" id="9797217at2"/>
<dbReference type="SUPFAM" id="SSF51278">
    <property type="entry name" value="Urease, beta-subunit"/>
    <property type="match status" value="1"/>
</dbReference>
<dbReference type="Pfam" id="PF00547">
    <property type="entry name" value="Urease_gamma"/>
    <property type="match status" value="1"/>
</dbReference>
<dbReference type="Pfam" id="PF00699">
    <property type="entry name" value="Urease_beta"/>
    <property type="match status" value="1"/>
</dbReference>
<dbReference type="Gene3D" id="3.30.280.10">
    <property type="entry name" value="Urease, gamma-like subunit"/>
    <property type="match status" value="1"/>
</dbReference>
<evidence type="ECO:0000256" key="1">
    <source>
        <dbReference type="ARBA" id="ARBA00004897"/>
    </source>
</evidence>
<comment type="pathway">
    <text evidence="1 4">Nitrogen metabolism; urea degradation; CO(2) and NH(3) from urea (urease route): step 1/1.</text>
</comment>
<dbReference type="InterPro" id="IPR036463">
    <property type="entry name" value="Urease_gamma_sf"/>
</dbReference>
<dbReference type="InterPro" id="IPR002026">
    <property type="entry name" value="Urease_gamma/gamma-beta_su"/>
</dbReference>
<name>A0A1J7BEV0_9ACTN</name>
<feature type="region of interest" description="Disordered" evidence="5">
    <location>
        <begin position="96"/>
        <end position="131"/>
    </location>
</feature>
<dbReference type="PANTHER" id="PTHR33569:SF1">
    <property type="entry name" value="UREASE"/>
    <property type="match status" value="1"/>
</dbReference>
<keyword evidence="4" id="KW-0963">Cytoplasm</keyword>
<dbReference type="EMBL" id="MLCF01000062">
    <property type="protein sequence ID" value="OIV37166.1"/>
    <property type="molecule type" value="Genomic_DNA"/>
</dbReference>
<dbReference type="GO" id="GO:0043419">
    <property type="term" value="P:urea catabolic process"/>
    <property type="evidence" value="ECO:0007669"/>
    <property type="project" value="UniProtKB-UniRule"/>
</dbReference>
<comment type="subunit">
    <text evidence="4">Heterotrimer of UreA (gamma), UreB (beta) and UreC (alpha) subunits. Three heterotrimers associate to form the active enzyme.</text>
</comment>
<evidence type="ECO:0000313" key="7">
    <source>
        <dbReference type="Proteomes" id="UP000243342"/>
    </source>
</evidence>
<feature type="region of interest" description="Disordered" evidence="5">
    <location>
        <begin position="213"/>
        <end position="234"/>
    </location>
</feature>
<dbReference type="NCBIfam" id="NF009712">
    <property type="entry name" value="PRK13241.1"/>
    <property type="match status" value="1"/>
</dbReference>
<dbReference type="NCBIfam" id="NF009682">
    <property type="entry name" value="PRK13203.1"/>
    <property type="match status" value="1"/>
</dbReference>
<dbReference type="CDD" id="cd00390">
    <property type="entry name" value="Urease_gamma"/>
    <property type="match status" value="1"/>
</dbReference>
<dbReference type="HAMAP" id="MF_01954">
    <property type="entry name" value="Urease_beta"/>
    <property type="match status" value="1"/>
</dbReference>
<evidence type="ECO:0000256" key="5">
    <source>
        <dbReference type="SAM" id="MobiDB-lite"/>
    </source>
</evidence>
<evidence type="ECO:0000256" key="3">
    <source>
        <dbReference type="ARBA" id="ARBA00047778"/>
    </source>
</evidence>
<evidence type="ECO:0000313" key="6">
    <source>
        <dbReference type="EMBL" id="OIV37166.1"/>
    </source>
</evidence>
<dbReference type="SUPFAM" id="SSF54111">
    <property type="entry name" value="Urease, gamma-subunit"/>
    <property type="match status" value="1"/>
</dbReference>
<dbReference type="CDD" id="cd00407">
    <property type="entry name" value="Urease_beta"/>
    <property type="match status" value="1"/>
</dbReference>
<dbReference type="Gene3D" id="2.10.150.10">
    <property type="entry name" value="Urease, beta subunit"/>
    <property type="match status" value="1"/>
</dbReference>
<dbReference type="RefSeq" id="WP_071656899.1">
    <property type="nucleotide sequence ID" value="NZ_MLCF01000062.1"/>
</dbReference>
<comment type="catalytic activity">
    <reaction evidence="3 4">
        <text>urea + 2 H2O + H(+) = hydrogencarbonate + 2 NH4(+)</text>
        <dbReference type="Rhea" id="RHEA:20557"/>
        <dbReference type="ChEBI" id="CHEBI:15377"/>
        <dbReference type="ChEBI" id="CHEBI:15378"/>
        <dbReference type="ChEBI" id="CHEBI:16199"/>
        <dbReference type="ChEBI" id="CHEBI:17544"/>
        <dbReference type="ChEBI" id="CHEBI:28938"/>
        <dbReference type="EC" id="3.5.1.5"/>
    </reaction>
</comment>
<comment type="similarity">
    <text evidence="4">Belongs to the urease beta subunit family.</text>
</comment>
<evidence type="ECO:0000256" key="2">
    <source>
        <dbReference type="ARBA" id="ARBA00022801"/>
    </source>
</evidence>
<dbReference type="NCBIfam" id="TIGR00192">
    <property type="entry name" value="urease_beta"/>
    <property type="match status" value="1"/>
</dbReference>
<comment type="subcellular location">
    <subcellularLocation>
        <location evidence="4">Cytoplasm</location>
    </subcellularLocation>
</comment>
<keyword evidence="7" id="KW-1185">Reference proteome</keyword>
<feature type="compositionally biased region" description="Acidic residues" evidence="5">
    <location>
        <begin position="106"/>
        <end position="117"/>
    </location>
</feature>
<protein>
    <recommendedName>
        <fullName evidence="4">Urease subunit beta</fullName>
        <ecNumber evidence="4">3.5.1.5</ecNumber>
    </recommendedName>
    <alternativeName>
        <fullName evidence="4">Urea amidohydrolase subunit beta</fullName>
    </alternativeName>
</protein>
<dbReference type="GO" id="GO:0016151">
    <property type="term" value="F:nickel cation binding"/>
    <property type="evidence" value="ECO:0007669"/>
    <property type="project" value="InterPro"/>
</dbReference>
<dbReference type="InterPro" id="IPR036461">
    <property type="entry name" value="Urease_betasu_sf"/>
</dbReference>